<evidence type="ECO:0000256" key="1">
    <source>
        <dbReference type="SAM" id="Coils"/>
    </source>
</evidence>
<keyword evidence="1" id="KW-0175">Coiled coil</keyword>
<reference evidence="2 3" key="1">
    <citation type="submission" date="2016-06" db="EMBL/GenBank/DDBJ databases">
        <title>Draft genome sequence of Flavobacterium succinicans strain DD5b.</title>
        <authorList>
            <person name="Poehlein A."/>
            <person name="Daniel R."/>
            <person name="Simeonova D.D."/>
        </authorList>
    </citation>
    <scope>NUCLEOTIDE SEQUENCE [LARGE SCALE GENOMIC DNA]</scope>
    <source>
        <strain evidence="2 3">DD5b</strain>
    </source>
</reference>
<dbReference type="AlphaFoldDB" id="A0A199XSY6"/>
<dbReference type="EMBL" id="JMTM01000017">
    <property type="protein sequence ID" value="OAZ04755.1"/>
    <property type="molecule type" value="Genomic_DNA"/>
</dbReference>
<evidence type="ECO:0000313" key="2">
    <source>
        <dbReference type="EMBL" id="OAZ04755.1"/>
    </source>
</evidence>
<evidence type="ECO:0000313" key="3">
    <source>
        <dbReference type="Proteomes" id="UP000093807"/>
    </source>
</evidence>
<sequence>MSVIAEIIDTLENKIVKLFSKIKNLEKNNLELRGRLTEATQIISQQSEEIEVLKKHYETLKIANSLLGSDDNKRDTKLKINSLIREIDYCIAQLSD</sequence>
<name>A0A199XSY6_9FLAO</name>
<dbReference type="RefSeq" id="WP_064714475.1">
    <property type="nucleotide sequence ID" value="NZ_JMTM01000017.1"/>
</dbReference>
<gene>
    <name evidence="2" type="ORF">FLB_06030</name>
</gene>
<dbReference type="OrthoDB" id="1467932at2"/>
<proteinExistence type="predicted"/>
<comment type="caution">
    <text evidence="2">The sequence shown here is derived from an EMBL/GenBank/DDBJ whole genome shotgun (WGS) entry which is preliminary data.</text>
</comment>
<feature type="coiled-coil region" evidence="1">
    <location>
        <begin position="8"/>
        <end position="63"/>
    </location>
</feature>
<organism evidence="2 3">
    <name type="scientific">Flavobacterium succinicans</name>
    <dbReference type="NCBI Taxonomy" id="29536"/>
    <lineage>
        <taxon>Bacteria</taxon>
        <taxon>Pseudomonadati</taxon>
        <taxon>Bacteroidota</taxon>
        <taxon>Flavobacteriia</taxon>
        <taxon>Flavobacteriales</taxon>
        <taxon>Flavobacteriaceae</taxon>
        <taxon>Flavobacterium</taxon>
    </lineage>
</organism>
<evidence type="ECO:0008006" key="4">
    <source>
        <dbReference type="Google" id="ProtNLM"/>
    </source>
</evidence>
<dbReference type="PATRIC" id="fig|29536.5.peg.626"/>
<accession>A0A199XSY6</accession>
<protein>
    <recommendedName>
        <fullName evidence="4">Mis12-Mtw1 protein family protein</fullName>
    </recommendedName>
</protein>
<dbReference type="Proteomes" id="UP000093807">
    <property type="component" value="Unassembled WGS sequence"/>
</dbReference>
<keyword evidence="3" id="KW-1185">Reference proteome</keyword>